<accession>A0A0U4EG43</accession>
<dbReference type="Proteomes" id="UP000150643">
    <property type="component" value="Genome"/>
</dbReference>
<proteinExistence type="predicted"/>
<organismHost>
    <name type="scientific">Homo sapiens</name>
    <name type="common">Human</name>
    <dbReference type="NCBI Taxonomy" id="9606"/>
</organismHost>
<dbReference type="GO" id="GO:0051028">
    <property type="term" value="P:mRNA transport"/>
    <property type="evidence" value="ECO:0007669"/>
    <property type="project" value="UniProtKB-KW"/>
</dbReference>
<evidence type="ECO:0000256" key="3">
    <source>
        <dbReference type="ARBA" id="ARBA00022562"/>
    </source>
</evidence>
<keyword evidence="3 8" id="KW-1048">Host nucleus</keyword>
<evidence type="ECO:0000256" key="4">
    <source>
        <dbReference type="ARBA" id="ARBA00022816"/>
    </source>
</evidence>
<name>A0A0U4EG43_HV1</name>
<evidence type="ECO:0000313" key="10">
    <source>
        <dbReference type="EMBL" id="ALX35328.1"/>
    </source>
</evidence>
<evidence type="ECO:0000256" key="2">
    <source>
        <dbReference type="ARBA" id="ARBA00022448"/>
    </source>
</evidence>
<dbReference type="GO" id="GO:0003723">
    <property type="term" value="F:RNA binding"/>
    <property type="evidence" value="ECO:0007669"/>
    <property type="project" value="UniProtKB-KW"/>
</dbReference>
<evidence type="ECO:0000256" key="6">
    <source>
        <dbReference type="ARBA" id="ARBA00023200"/>
    </source>
</evidence>
<dbReference type="GO" id="GO:0003700">
    <property type="term" value="F:DNA-binding transcription factor activity"/>
    <property type="evidence" value="ECO:0007669"/>
    <property type="project" value="InterPro"/>
</dbReference>
<evidence type="ECO:0000256" key="1">
    <source>
        <dbReference type="ARBA" id="ARBA00020269"/>
    </source>
</evidence>
<keyword evidence="4 8" id="KW-0509">mRNA transport</keyword>
<feature type="compositionally biased region" description="Basic residues" evidence="9">
    <location>
        <begin position="35"/>
        <end position="48"/>
    </location>
</feature>
<sequence length="103" mass="11794">MAGRSDEDQQLLWAIQTIKLLYQSNPYPTPSGSRSARRNRRRRWRRRQAGVENLATRILASAIHRPPDDNPVDLPPLEHLSIRDPEGDQLPETRTVDSGTKDN</sequence>
<dbReference type="InterPro" id="IPR000625">
    <property type="entry name" value="REV_protein"/>
</dbReference>
<evidence type="ECO:0000256" key="8">
    <source>
        <dbReference type="RuleBase" id="RU364044"/>
    </source>
</evidence>
<dbReference type="EMBL" id="KU168282">
    <property type="protein sequence ID" value="ALX35328.1"/>
    <property type="molecule type" value="Genomic_RNA"/>
</dbReference>
<gene>
    <name evidence="8" type="primary">rev</name>
</gene>
<organism evidence="10 11">
    <name type="scientific">Human immunodeficiency virus type 1</name>
    <name type="common">HIV-1</name>
    <dbReference type="NCBI Taxonomy" id="11676"/>
    <lineage>
        <taxon>Viruses</taxon>
        <taxon>Riboviria</taxon>
        <taxon>Pararnavirae</taxon>
        <taxon>Artverviricota</taxon>
        <taxon>Revtraviricetes</taxon>
        <taxon>Ortervirales</taxon>
        <taxon>Retroviridae</taxon>
        <taxon>Orthoretrovirinae</taxon>
        <taxon>Lentivirus</taxon>
        <taxon>Lentivirus humimdef1</taxon>
    </lineage>
</organism>
<feature type="compositionally biased region" description="Polar residues" evidence="9">
    <location>
        <begin position="23"/>
        <end position="33"/>
    </location>
</feature>
<protein>
    <recommendedName>
        <fullName evidence="1 8">Protein Rev</fullName>
    </recommendedName>
    <alternativeName>
        <fullName evidence="7 8">Regulator of expression of viral proteins</fullName>
    </alternativeName>
</protein>
<dbReference type="GO" id="GO:0044196">
    <property type="term" value="C:host cell nucleolus"/>
    <property type="evidence" value="ECO:0007669"/>
    <property type="project" value="UniProtKB-SubCell"/>
</dbReference>
<keyword evidence="5 8" id="KW-0694">RNA-binding</keyword>
<evidence type="ECO:0000256" key="5">
    <source>
        <dbReference type="ARBA" id="ARBA00022884"/>
    </source>
</evidence>
<dbReference type="GO" id="GO:0030430">
    <property type="term" value="C:host cell cytoplasm"/>
    <property type="evidence" value="ECO:0007669"/>
    <property type="project" value="UniProtKB-SubCell"/>
</dbReference>
<keyword evidence="6 8" id="KW-1035">Host cytoplasm</keyword>
<evidence type="ECO:0000256" key="9">
    <source>
        <dbReference type="SAM" id="MobiDB-lite"/>
    </source>
</evidence>
<dbReference type="Pfam" id="PF00424">
    <property type="entry name" value="REV"/>
    <property type="match status" value="1"/>
</dbReference>
<comment type="subcellular location">
    <subcellularLocation>
        <location evidence="8">Host cytoplasm</location>
    </subcellularLocation>
    <subcellularLocation>
        <location evidence="8">Host nucleus</location>
        <location evidence="8">Host nucleolus</location>
    </subcellularLocation>
</comment>
<feature type="region of interest" description="Disordered" evidence="9">
    <location>
        <begin position="23"/>
        <end position="103"/>
    </location>
</feature>
<comment type="function">
    <text evidence="8">Escorts unspliced or incompletely spliced viral pre-mRNAs (late transcripts) out of the nucleus of infected cells. These pre-mRNAs carry a recognition sequence called Rev responsive element (RRE) located in the env gene, that is not present in fully spliced viral mRNAs (early transcripts). This function is essential since most viral proteins are translated from unspliced or partially spliced pre-mRNAs which cannot exit the nucleus by the pathway used by fully processed cellular mRNAs.</text>
</comment>
<keyword evidence="2 8" id="KW-0813">Transport</keyword>
<evidence type="ECO:0000313" key="11">
    <source>
        <dbReference type="Proteomes" id="UP000150643"/>
    </source>
</evidence>
<comment type="subunit">
    <text evidence="8">Homomultimer; when bound to the RRE. Multimeric assembly is essential for activity.</text>
</comment>
<reference evidence="10 11" key="1">
    <citation type="journal article" date="2015" name="J. Clin. Microbiol.">
        <title>A PAN-HIV STRATEGY FOR COMPLETE GENOME SEQUENCING.</title>
        <authorList>
            <person name="Berg M.G."/>
            <person name="Yamaguchi J."/>
            <person name="Alessandri-Gradt E."/>
            <person name="Tell R.W."/>
            <person name="Plantier J.C."/>
            <person name="Brennan C.A."/>
        </authorList>
    </citation>
    <scope>NUCLEOTIDE SEQUENCE [LARGE SCALE GENOMIC DNA]</scope>
    <source>
        <strain evidence="10">LA30RBF125</strain>
    </source>
</reference>
<evidence type="ECO:0000256" key="7">
    <source>
        <dbReference type="ARBA" id="ARBA00031496"/>
    </source>
</evidence>
<dbReference type="Gene3D" id="6.10.140.630">
    <property type="match status" value="1"/>
</dbReference>